<dbReference type="InParanoid" id="E1ZHD8"/>
<dbReference type="SUPFAM" id="SSF46565">
    <property type="entry name" value="Chaperone J-domain"/>
    <property type="match status" value="1"/>
</dbReference>
<protein>
    <recommendedName>
        <fullName evidence="2">J domain-containing protein</fullName>
    </recommendedName>
</protein>
<evidence type="ECO:0000313" key="3">
    <source>
        <dbReference type="EMBL" id="EFN55106.1"/>
    </source>
</evidence>
<sequence length="530" mass="55815">MNVVPVPVPDEAEAGSIWRSEKLKDFVFRLRCLGLEGDPQFADLVGQIAQETEAVEEIAGRQKDPAFQRPWWQDGEYDSSKADSANDRGMELFGAGQHSAAFDCFTEAIRLSPTSAVYHANRAAAALKLGRPAIAAADADQAAQRDPAYLRAHLRAGRARLQLRQPELAEQSFRRALELDAGCGAAARGLAEAGQLAAEAAEQAAAEVAAAQRGSRAGLTREAVPEEEVVAQLYAAEQMLAANSRLQAARCAHVEALLLCQRYAEAQAGCCSLLEGSADRLYLEAEVAWRQGSLAAAAGSLQRALQVAGSSRKCSSLLAHVCELQEVERQGELALEDGLPQACIDACTSLLARLQPPACVGLACAVLHRRAEAQAARQAWEAAIADLDAALALDAGHAACLQLRAEVHKQAGAYTACFLDLQRLKKAAPGHPGLPALLEEAAKLSLGAGADRRACGDGAAARAGGGGVVEAALGVLGIPATATSAQARQAYLKLAARWHPDKWTGGSAEEQAAAEDRFKEVQKAYELLTA</sequence>
<dbReference type="OMA" id="CKALATR"/>
<keyword evidence="4" id="KW-1185">Reference proteome</keyword>
<dbReference type="InterPro" id="IPR001623">
    <property type="entry name" value="DnaJ_domain"/>
</dbReference>
<accession>E1ZHD8</accession>
<dbReference type="PRINTS" id="PR00625">
    <property type="entry name" value="JDOMAIN"/>
</dbReference>
<name>E1ZHD8_CHLVA</name>
<dbReference type="PANTHER" id="PTHR44200:SF1">
    <property type="entry name" value="DNAJ HOMOLOG SUBFAMILY C MEMBER 7"/>
    <property type="match status" value="1"/>
</dbReference>
<evidence type="ECO:0000313" key="4">
    <source>
        <dbReference type="Proteomes" id="UP000008141"/>
    </source>
</evidence>
<dbReference type="Gene3D" id="1.10.287.110">
    <property type="entry name" value="DnaJ domain"/>
    <property type="match status" value="1"/>
</dbReference>
<dbReference type="InterPro" id="IPR052758">
    <property type="entry name" value="SRC_co-chaperone"/>
</dbReference>
<dbReference type="RefSeq" id="XP_005847208.1">
    <property type="nucleotide sequence ID" value="XM_005847146.1"/>
</dbReference>
<feature type="domain" description="J" evidence="2">
    <location>
        <begin position="471"/>
        <end position="530"/>
    </location>
</feature>
<dbReference type="CDD" id="cd06257">
    <property type="entry name" value="DnaJ"/>
    <property type="match status" value="1"/>
</dbReference>
<proteinExistence type="predicted"/>
<dbReference type="PROSITE" id="PS50005">
    <property type="entry name" value="TPR"/>
    <property type="match status" value="1"/>
</dbReference>
<dbReference type="Pfam" id="PF13181">
    <property type="entry name" value="TPR_8"/>
    <property type="match status" value="1"/>
</dbReference>
<dbReference type="Proteomes" id="UP000008141">
    <property type="component" value="Unassembled WGS sequence"/>
</dbReference>
<dbReference type="SMART" id="SM00271">
    <property type="entry name" value="DnaJ"/>
    <property type="match status" value="1"/>
</dbReference>
<dbReference type="PANTHER" id="PTHR44200">
    <property type="entry name" value="DNAJ HOMOLOG SUBFAMILY C MEMBER 7"/>
    <property type="match status" value="1"/>
</dbReference>
<dbReference type="KEGG" id="cvr:CHLNCDRAFT_135023"/>
<dbReference type="SUPFAM" id="SSF48452">
    <property type="entry name" value="TPR-like"/>
    <property type="match status" value="1"/>
</dbReference>
<evidence type="ECO:0000259" key="2">
    <source>
        <dbReference type="PROSITE" id="PS50076"/>
    </source>
</evidence>
<evidence type="ECO:0000256" key="1">
    <source>
        <dbReference type="PROSITE-ProRule" id="PRU00339"/>
    </source>
</evidence>
<dbReference type="PROSITE" id="PS50076">
    <property type="entry name" value="DNAJ_2"/>
    <property type="match status" value="1"/>
</dbReference>
<dbReference type="InterPro" id="IPR036869">
    <property type="entry name" value="J_dom_sf"/>
</dbReference>
<dbReference type="AlphaFoldDB" id="E1ZHD8"/>
<dbReference type="STRING" id="554065.E1ZHD8"/>
<dbReference type="Gene3D" id="1.25.40.10">
    <property type="entry name" value="Tetratricopeptide repeat domain"/>
    <property type="match status" value="2"/>
</dbReference>
<reference evidence="3 4" key="1">
    <citation type="journal article" date="2010" name="Plant Cell">
        <title>The Chlorella variabilis NC64A genome reveals adaptation to photosymbiosis, coevolution with viruses, and cryptic sex.</title>
        <authorList>
            <person name="Blanc G."/>
            <person name="Duncan G."/>
            <person name="Agarkova I."/>
            <person name="Borodovsky M."/>
            <person name="Gurnon J."/>
            <person name="Kuo A."/>
            <person name="Lindquist E."/>
            <person name="Lucas S."/>
            <person name="Pangilinan J."/>
            <person name="Polle J."/>
            <person name="Salamov A."/>
            <person name="Terry A."/>
            <person name="Yamada T."/>
            <person name="Dunigan D.D."/>
            <person name="Grigoriev I.V."/>
            <person name="Claverie J.M."/>
            <person name="Van Etten J.L."/>
        </authorList>
    </citation>
    <scope>NUCLEOTIDE SEQUENCE [LARGE SCALE GENOMIC DNA]</scope>
    <source>
        <strain evidence="3 4">NC64A</strain>
    </source>
</reference>
<dbReference type="EMBL" id="GL433846">
    <property type="protein sequence ID" value="EFN55106.1"/>
    <property type="molecule type" value="Genomic_DNA"/>
</dbReference>
<dbReference type="eggNOG" id="KOG0550">
    <property type="taxonomic scope" value="Eukaryota"/>
</dbReference>
<dbReference type="InterPro" id="IPR019734">
    <property type="entry name" value="TPR_rpt"/>
</dbReference>
<dbReference type="InterPro" id="IPR011990">
    <property type="entry name" value="TPR-like_helical_dom_sf"/>
</dbReference>
<organism evidence="4">
    <name type="scientific">Chlorella variabilis</name>
    <name type="common">Green alga</name>
    <dbReference type="NCBI Taxonomy" id="554065"/>
    <lineage>
        <taxon>Eukaryota</taxon>
        <taxon>Viridiplantae</taxon>
        <taxon>Chlorophyta</taxon>
        <taxon>core chlorophytes</taxon>
        <taxon>Trebouxiophyceae</taxon>
        <taxon>Chlorellales</taxon>
        <taxon>Chlorellaceae</taxon>
        <taxon>Chlorella clade</taxon>
        <taxon>Chlorella</taxon>
    </lineage>
</organism>
<dbReference type="Pfam" id="PF00226">
    <property type="entry name" value="DnaJ"/>
    <property type="match status" value="1"/>
</dbReference>
<dbReference type="GeneID" id="17354343"/>
<feature type="repeat" description="TPR" evidence="1">
    <location>
        <begin position="82"/>
        <end position="115"/>
    </location>
</feature>
<keyword evidence="1" id="KW-0802">TPR repeat</keyword>
<dbReference type="SMART" id="SM00028">
    <property type="entry name" value="TPR"/>
    <property type="match status" value="6"/>
</dbReference>
<gene>
    <name evidence="3" type="ORF">CHLNCDRAFT_135023</name>
</gene>
<dbReference type="OrthoDB" id="445556at2759"/>